<protein>
    <recommendedName>
        <fullName evidence="3">Lipoprotein</fullName>
    </recommendedName>
</protein>
<evidence type="ECO:0000313" key="1">
    <source>
        <dbReference type="EMBL" id="AIJ45984.1"/>
    </source>
</evidence>
<reference evidence="1 2" key="1">
    <citation type="journal article" date="2014" name="Genome Announc.">
        <title>Complete Genome Sequence of Polychlorinated Biphenyl Degrader Comamonas testosteroni TK102 (NBRC 109938).</title>
        <authorList>
            <person name="Fukuda K."/>
            <person name="Hosoyama A."/>
            <person name="Tsuchikane K."/>
            <person name="Ohji S."/>
            <person name="Yamazoe A."/>
            <person name="Fujita N."/>
            <person name="Shintani M."/>
            <person name="Kimbara K."/>
        </authorList>
    </citation>
    <scope>NUCLEOTIDE SEQUENCE [LARGE SCALE GENOMIC DNA]</scope>
    <source>
        <strain evidence="1">TK102</strain>
    </source>
</reference>
<dbReference type="KEGG" id="ctes:O987_09270"/>
<evidence type="ECO:0008006" key="3">
    <source>
        <dbReference type="Google" id="ProtNLM"/>
    </source>
</evidence>
<dbReference type="AlphaFoldDB" id="A0A076PGV4"/>
<organism evidence="1 2">
    <name type="scientific">Comamonas testosteroni TK102</name>
    <dbReference type="NCBI Taxonomy" id="1392005"/>
    <lineage>
        <taxon>Bacteria</taxon>
        <taxon>Pseudomonadati</taxon>
        <taxon>Pseudomonadota</taxon>
        <taxon>Betaproteobacteria</taxon>
        <taxon>Burkholderiales</taxon>
        <taxon>Comamonadaceae</taxon>
        <taxon>Comamonas</taxon>
    </lineage>
</organism>
<proteinExistence type="predicted"/>
<dbReference type="RefSeq" id="WP_043371791.1">
    <property type="nucleotide sequence ID" value="NZ_CP006704.1"/>
</dbReference>
<dbReference type="EMBL" id="CP006704">
    <property type="protein sequence ID" value="AIJ45984.1"/>
    <property type="molecule type" value="Genomic_DNA"/>
</dbReference>
<evidence type="ECO:0000313" key="2">
    <source>
        <dbReference type="Proteomes" id="UP000028782"/>
    </source>
</evidence>
<dbReference type="PROSITE" id="PS51257">
    <property type="entry name" value="PROKAR_LIPOPROTEIN"/>
    <property type="match status" value="1"/>
</dbReference>
<accession>A0A076PGV4</accession>
<sequence length="234" mass="24654">MTQKIKKNQTPGQWGRALAAISVMALSACGNQIPAPDWALSAEAAAQKASQAYLQGQQRVEALQWQKARDAVASTGQPALAAKLELMRCAAQVASLDWNSCPAYEALAQDAGKPEQAYARYLQASPQAGDIELLPEAQRGVARQLLGGGAAGTALAEIKDPLSRLVAAGALLRGGAADPALLQQGVDTASAQGWRRPLMAWLLLQLKAAQQGGDAEQQAQLQRRLKLLETSAPK</sequence>
<dbReference type="HOGENOM" id="CLU_1276752_0_0_4"/>
<dbReference type="Proteomes" id="UP000028782">
    <property type="component" value="Chromosome"/>
</dbReference>
<name>A0A076PGV4_COMTE</name>
<gene>
    <name evidence="1" type="ORF">O987_09270</name>
</gene>